<proteinExistence type="predicted"/>
<dbReference type="AlphaFoldDB" id="F5RBY2"/>
<name>F5RBY2_METUF</name>
<dbReference type="RefSeq" id="WP_008060852.1">
    <property type="nucleotide sequence ID" value="NZ_AFHG01000044.1"/>
</dbReference>
<accession>F5RBY2</accession>
<gene>
    <name evidence="1" type="ORF">METUNv1_01777</name>
</gene>
<dbReference type="Pfam" id="PF06252">
    <property type="entry name" value="GemA"/>
    <property type="match status" value="1"/>
</dbReference>
<reference evidence="1 2" key="1">
    <citation type="journal article" date="2011" name="J. Bacteriol.">
        <title>Genome sequence of Methyloversatilis universalis FAM5T, a methylotrophic representative of the order Rhodocyclales.</title>
        <authorList>
            <person name="Kittichotirat W."/>
            <person name="Good N.M."/>
            <person name="Hall R."/>
            <person name="Bringel F."/>
            <person name="Lajus A."/>
            <person name="Medigue C."/>
            <person name="Smalley N.E."/>
            <person name="Beck D."/>
            <person name="Bumgarner R."/>
            <person name="Vuilleumier S."/>
            <person name="Kalyuzhnaya M.G."/>
        </authorList>
    </citation>
    <scope>NUCLEOTIDE SEQUENCE [LARGE SCALE GENOMIC DNA]</scope>
    <source>
        <strain evidence="2">ATCC BAA-1314 / JCM 13912 / FAM5</strain>
    </source>
</reference>
<protein>
    <submittedName>
        <fullName evidence="1">Bacteriophage protein</fullName>
    </submittedName>
</protein>
<sequence>MDDDARRDFMHAHAGVRSTNDLDLHGCQRVLDAARKVGATRPAPEKYVGRHPGYPETCRRGCGALLEKVEALLADMKLPWAYATATLRQMHRNMRLEWATARQLHDLVAALVVEQKKRHMLEAVTSLARALGRTDSDLNALARWLAPVSRPLTPKWQRDLRYLEAMAETLSGEWAARQAAARAAEAA</sequence>
<dbReference type="EMBL" id="AFHG01000044">
    <property type="protein sequence ID" value="EGK71999.1"/>
    <property type="molecule type" value="Genomic_DNA"/>
</dbReference>
<evidence type="ECO:0000313" key="2">
    <source>
        <dbReference type="Proteomes" id="UP000005019"/>
    </source>
</evidence>
<comment type="caution">
    <text evidence="1">The sequence shown here is derived from an EMBL/GenBank/DDBJ whole genome shotgun (WGS) entry which is preliminary data.</text>
</comment>
<dbReference type="Proteomes" id="UP000005019">
    <property type="component" value="Unassembled WGS sequence"/>
</dbReference>
<dbReference type="eggNOG" id="COG4382">
    <property type="taxonomic scope" value="Bacteria"/>
</dbReference>
<dbReference type="STRING" id="1000565.METUNv1_01777"/>
<dbReference type="InterPro" id="IPR009363">
    <property type="entry name" value="Phage_Mu_Gp16"/>
</dbReference>
<evidence type="ECO:0000313" key="1">
    <source>
        <dbReference type="EMBL" id="EGK71999.1"/>
    </source>
</evidence>
<keyword evidence="2" id="KW-1185">Reference proteome</keyword>
<organism evidence="1 2">
    <name type="scientific">Methyloversatilis universalis (strain ATCC BAA-1314 / DSM 25237 / JCM 13912 / CCUG 52030 / FAM5)</name>
    <dbReference type="NCBI Taxonomy" id="1000565"/>
    <lineage>
        <taxon>Bacteria</taxon>
        <taxon>Pseudomonadati</taxon>
        <taxon>Pseudomonadota</taxon>
        <taxon>Betaproteobacteria</taxon>
        <taxon>Nitrosomonadales</taxon>
        <taxon>Sterolibacteriaceae</taxon>
        <taxon>Methyloversatilis</taxon>
    </lineage>
</organism>